<evidence type="ECO:0000256" key="5">
    <source>
        <dbReference type="SAM" id="MobiDB-lite"/>
    </source>
</evidence>
<dbReference type="GO" id="GO:0005737">
    <property type="term" value="C:cytoplasm"/>
    <property type="evidence" value="ECO:0007669"/>
    <property type="project" value="UniProtKB-SubCell"/>
</dbReference>
<dbReference type="EMBL" id="JABFTP020000165">
    <property type="protein sequence ID" value="KAL3285105.1"/>
    <property type="molecule type" value="Genomic_DNA"/>
</dbReference>
<keyword evidence="3" id="KW-0963">Cytoplasm</keyword>
<dbReference type="GO" id="GO:0005634">
    <property type="term" value="C:nucleus"/>
    <property type="evidence" value="ECO:0007669"/>
    <property type="project" value="UniProtKB-SubCell"/>
</dbReference>
<dbReference type="SUPFAM" id="SSF118359">
    <property type="entry name" value="Expressed protein At2g23090/F21P24.15"/>
    <property type="match status" value="1"/>
</dbReference>
<evidence type="ECO:0000313" key="7">
    <source>
        <dbReference type="EMBL" id="KAL3285105.1"/>
    </source>
</evidence>
<dbReference type="InterPro" id="IPR026939">
    <property type="entry name" value="ZNF706/At2g23090_sf"/>
</dbReference>
<proteinExistence type="predicted"/>
<name>A0ABD2P2U4_9CUCU</name>
<dbReference type="PANTHER" id="PTHR21213">
    <property type="entry name" value="GEO09665P1-RELATED"/>
    <property type="match status" value="1"/>
</dbReference>
<evidence type="ECO:0000259" key="6">
    <source>
        <dbReference type="Pfam" id="PF04419"/>
    </source>
</evidence>
<protein>
    <recommendedName>
        <fullName evidence="6">Small EDRK-rich factor-like N-terminal domain-containing protein</fullName>
    </recommendedName>
</protein>
<sequence length="89" mass="10176">MWHRSPCCSPIHMARGQQKLQSQQKSAEKAAKVKKQQGHSANDQKKAAQKALQHICSVCKSQMPDPKTYKQHFENKHPKAELPDFLKNI</sequence>
<dbReference type="Pfam" id="PF04419">
    <property type="entry name" value="SERF-like_N"/>
    <property type="match status" value="1"/>
</dbReference>
<dbReference type="InterPro" id="IPR007513">
    <property type="entry name" value="SERF-like_N"/>
</dbReference>
<evidence type="ECO:0000256" key="1">
    <source>
        <dbReference type="ARBA" id="ARBA00004123"/>
    </source>
</evidence>
<keyword evidence="8" id="KW-1185">Reference proteome</keyword>
<dbReference type="Gene3D" id="4.10.1050.10">
    <property type="entry name" value="At2g23090-like"/>
    <property type="match status" value="1"/>
</dbReference>
<feature type="region of interest" description="Disordered" evidence="5">
    <location>
        <begin position="1"/>
        <end position="49"/>
    </location>
</feature>
<gene>
    <name evidence="7" type="ORF">HHI36_019229</name>
</gene>
<evidence type="ECO:0000256" key="2">
    <source>
        <dbReference type="ARBA" id="ARBA00004496"/>
    </source>
</evidence>
<dbReference type="Proteomes" id="UP001516400">
    <property type="component" value="Unassembled WGS sequence"/>
</dbReference>
<evidence type="ECO:0000313" key="8">
    <source>
        <dbReference type="Proteomes" id="UP001516400"/>
    </source>
</evidence>
<reference evidence="7 8" key="1">
    <citation type="journal article" date="2021" name="BMC Biol.">
        <title>Horizontally acquired antibacterial genes associated with adaptive radiation of ladybird beetles.</title>
        <authorList>
            <person name="Li H.S."/>
            <person name="Tang X.F."/>
            <person name="Huang Y.H."/>
            <person name="Xu Z.Y."/>
            <person name="Chen M.L."/>
            <person name="Du X.Y."/>
            <person name="Qiu B.Y."/>
            <person name="Chen P.T."/>
            <person name="Zhang W."/>
            <person name="Slipinski A."/>
            <person name="Escalona H.E."/>
            <person name="Waterhouse R.M."/>
            <person name="Zwick A."/>
            <person name="Pang H."/>
        </authorList>
    </citation>
    <scope>NUCLEOTIDE SEQUENCE [LARGE SCALE GENOMIC DNA]</scope>
    <source>
        <strain evidence="7">SYSU2018</strain>
    </source>
</reference>
<dbReference type="InterPro" id="IPR045230">
    <property type="entry name" value="MBS1/2-like"/>
</dbReference>
<comment type="caution">
    <text evidence="7">The sequence shown here is derived from an EMBL/GenBank/DDBJ whole genome shotgun (WGS) entry which is preliminary data.</text>
</comment>
<comment type="subcellular location">
    <subcellularLocation>
        <location evidence="2">Cytoplasm</location>
    </subcellularLocation>
    <subcellularLocation>
        <location evidence="1">Nucleus</location>
    </subcellularLocation>
</comment>
<keyword evidence="4" id="KW-0539">Nucleus</keyword>
<accession>A0ABD2P2U4</accession>
<organism evidence="7 8">
    <name type="scientific">Cryptolaemus montrouzieri</name>
    <dbReference type="NCBI Taxonomy" id="559131"/>
    <lineage>
        <taxon>Eukaryota</taxon>
        <taxon>Metazoa</taxon>
        <taxon>Ecdysozoa</taxon>
        <taxon>Arthropoda</taxon>
        <taxon>Hexapoda</taxon>
        <taxon>Insecta</taxon>
        <taxon>Pterygota</taxon>
        <taxon>Neoptera</taxon>
        <taxon>Endopterygota</taxon>
        <taxon>Coleoptera</taxon>
        <taxon>Polyphaga</taxon>
        <taxon>Cucujiformia</taxon>
        <taxon>Coccinelloidea</taxon>
        <taxon>Coccinellidae</taxon>
        <taxon>Scymninae</taxon>
        <taxon>Scymnini</taxon>
        <taxon>Cryptolaemus</taxon>
    </lineage>
</organism>
<dbReference type="AlphaFoldDB" id="A0ABD2P2U4"/>
<dbReference type="PANTHER" id="PTHR21213:SF0">
    <property type="entry name" value="ZINC FINGER PROTEIN 706"/>
    <property type="match status" value="1"/>
</dbReference>
<evidence type="ECO:0000256" key="4">
    <source>
        <dbReference type="ARBA" id="ARBA00023242"/>
    </source>
</evidence>
<evidence type="ECO:0000256" key="3">
    <source>
        <dbReference type="ARBA" id="ARBA00022490"/>
    </source>
</evidence>
<feature type="domain" description="Small EDRK-rich factor-like N-terminal" evidence="6">
    <location>
        <begin position="13"/>
        <end position="53"/>
    </location>
</feature>